<dbReference type="EMBL" id="JAQMWT010000533">
    <property type="protein sequence ID" value="KAJ8599890.1"/>
    <property type="molecule type" value="Genomic_DNA"/>
</dbReference>
<protein>
    <submittedName>
        <fullName evidence="11">Uncharacterized protein</fullName>
    </submittedName>
</protein>
<dbReference type="PANTHER" id="PTHR10125:SF31">
    <property type="entry name" value="P2X RECEPTOR E"/>
    <property type="match status" value="1"/>
</dbReference>
<evidence type="ECO:0000256" key="3">
    <source>
        <dbReference type="ARBA" id="ARBA00022448"/>
    </source>
</evidence>
<dbReference type="GO" id="GO:0016020">
    <property type="term" value="C:membrane"/>
    <property type="evidence" value="ECO:0007669"/>
    <property type="project" value="TreeGrafter"/>
</dbReference>
<dbReference type="GO" id="GO:0012505">
    <property type="term" value="C:endomembrane system"/>
    <property type="evidence" value="ECO:0007669"/>
    <property type="project" value="UniProtKB-SubCell"/>
</dbReference>
<evidence type="ECO:0000313" key="12">
    <source>
        <dbReference type="Proteomes" id="UP001230188"/>
    </source>
</evidence>
<keyword evidence="7 10" id="KW-0472">Membrane</keyword>
<feature type="transmembrane region" description="Helical" evidence="10">
    <location>
        <begin position="43"/>
        <end position="63"/>
    </location>
</feature>
<accession>A0AAD7U8T5</accession>
<dbReference type="Gene3D" id="1.10.287.940">
    <property type="entry name" value="atp-gated p2x4 ion channel"/>
    <property type="match status" value="1"/>
</dbReference>
<keyword evidence="8" id="KW-1071">Ligand-gated ion channel</keyword>
<dbReference type="GO" id="GO:0007165">
    <property type="term" value="P:signal transduction"/>
    <property type="evidence" value="ECO:0007669"/>
    <property type="project" value="UniProtKB-ARBA"/>
</dbReference>
<evidence type="ECO:0000313" key="11">
    <source>
        <dbReference type="EMBL" id="KAJ8599890.1"/>
    </source>
</evidence>
<keyword evidence="5 10" id="KW-1133">Transmembrane helix</keyword>
<dbReference type="AlphaFoldDB" id="A0AAD7U8T5"/>
<evidence type="ECO:0000256" key="1">
    <source>
        <dbReference type="ARBA" id="ARBA00004308"/>
    </source>
</evidence>
<evidence type="ECO:0000256" key="6">
    <source>
        <dbReference type="ARBA" id="ARBA00023065"/>
    </source>
</evidence>
<dbReference type="GO" id="GO:0015267">
    <property type="term" value="F:channel activity"/>
    <property type="evidence" value="ECO:0007669"/>
    <property type="project" value="UniProtKB-ARBA"/>
</dbReference>
<evidence type="ECO:0000256" key="9">
    <source>
        <dbReference type="ARBA" id="ARBA00023303"/>
    </source>
</evidence>
<organism evidence="11 12">
    <name type="scientific">Chrysophaeum taylorii</name>
    <dbReference type="NCBI Taxonomy" id="2483200"/>
    <lineage>
        <taxon>Eukaryota</taxon>
        <taxon>Sar</taxon>
        <taxon>Stramenopiles</taxon>
        <taxon>Ochrophyta</taxon>
        <taxon>Pelagophyceae</taxon>
        <taxon>Pelagomonadales</taxon>
        <taxon>Pelagomonadaceae</taxon>
        <taxon>Chrysophaeum</taxon>
    </lineage>
</organism>
<sequence length="429" mass="47619">MRWWPGWWWCKPRCPETICGKDVDDVFAYPTTKFVRIRDARLGLFKIVLALGILGYVGLYELAYEGLYLEASAVTGAVRFTLQQPTVGGCDPTDAGCANAFLPTSETSYCAQSSATYAGTQYPCEYYENIGAQVVMKSALLVVTRQTTYDEELVCVAADETTCPRVYNITSQETTYVADAERYTVLVDHSVVAASLAESVARPSSKLKGRLYVKNSHSLCREYDGYRDIVGSSKSRRAPCFVAGNETSRNLDFFSLDVLLRAADISLDDINYGGMTYRETGTSLLLTITYQNFRPWRGKGEVVYSYTPDVVGSTSYKLYDTVYAPYRSARTLLNKHGIFIEAAQGGTLRGFSFNNLLLQLTTSLTLFAIATLVTDFAAIYILPDAKMYADYKYETTPDFSDLRRQDVDSSSLITASQQGGLPLLETTTN</sequence>
<keyword evidence="12" id="KW-1185">Reference proteome</keyword>
<comment type="subcellular location">
    <subcellularLocation>
        <location evidence="1">Endomembrane system</location>
    </subcellularLocation>
</comment>
<dbReference type="GO" id="GO:0070588">
    <property type="term" value="P:calcium ion transmembrane transport"/>
    <property type="evidence" value="ECO:0007669"/>
    <property type="project" value="TreeGrafter"/>
</dbReference>
<reference evidence="11" key="1">
    <citation type="submission" date="2023-01" db="EMBL/GenBank/DDBJ databases">
        <title>Metagenome sequencing of chrysophaentin producing Chrysophaeum taylorii.</title>
        <authorList>
            <person name="Davison J."/>
            <person name="Bewley C."/>
        </authorList>
    </citation>
    <scope>NUCLEOTIDE SEQUENCE</scope>
    <source>
        <strain evidence="11">NIES-1699</strain>
    </source>
</reference>
<dbReference type="PANTHER" id="PTHR10125">
    <property type="entry name" value="P2X PURINOCEPTOR"/>
    <property type="match status" value="1"/>
</dbReference>
<evidence type="ECO:0000256" key="4">
    <source>
        <dbReference type="ARBA" id="ARBA00022692"/>
    </source>
</evidence>
<evidence type="ECO:0000256" key="5">
    <source>
        <dbReference type="ARBA" id="ARBA00022989"/>
    </source>
</evidence>
<evidence type="ECO:0000256" key="10">
    <source>
        <dbReference type="SAM" id="Phobius"/>
    </source>
</evidence>
<evidence type="ECO:0000256" key="7">
    <source>
        <dbReference type="ARBA" id="ARBA00023136"/>
    </source>
</evidence>
<proteinExistence type="inferred from homology"/>
<feature type="transmembrane region" description="Helical" evidence="10">
    <location>
        <begin position="356"/>
        <end position="382"/>
    </location>
</feature>
<keyword evidence="3" id="KW-0813">Transport</keyword>
<name>A0AAD7U8T5_9STRA</name>
<comment type="similarity">
    <text evidence="2">Belongs to the P2X receptor family.</text>
</comment>
<keyword evidence="6" id="KW-0406">Ion transport</keyword>
<gene>
    <name evidence="11" type="ORF">CTAYLR_002801</name>
</gene>
<dbReference type="InterPro" id="IPR059116">
    <property type="entry name" value="P2X_receptor"/>
</dbReference>
<keyword evidence="4 10" id="KW-0812">Transmembrane</keyword>
<comment type="caution">
    <text evidence="11">The sequence shown here is derived from an EMBL/GenBank/DDBJ whole genome shotgun (WGS) entry which is preliminary data.</text>
</comment>
<keyword evidence="9" id="KW-0407">Ion channel</keyword>
<evidence type="ECO:0000256" key="8">
    <source>
        <dbReference type="ARBA" id="ARBA00023286"/>
    </source>
</evidence>
<evidence type="ECO:0000256" key="2">
    <source>
        <dbReference type="ARBA" id="ARBA00009848"/>
    </source>
</evidence>
<dbReference type="Proteomes" id="UP001230188">
    <property type="component" value="Unassembled WGS sequence"/>
</dbReference>